<feature type="transmembrane region" description="Helical" evidence="1">
    <location>
        <begin position="16"/>
        <end position="35"/>
    </location>
</feature>
<proteinExistence type="predicted"/>
<accession>A0A848L7R7</accession>
<feature type="transmembrane region" description="Helical" evidence="1">
    <location>
        <begin position="159"/>
        <end position="179"/>
    </location>
</feature>
<feature type="transmembrane region" description="Helical" evidence="1">
    <location>
        <begin position="199"/>
        <end position="222"/>
    </location>
</feature>
<dbReference type="RefSeq" id="WP_169343895.1">
    <property type="nucleotide sequence ID" value="NZ_JABBJJ010000022.1"/>
</dbReference>
<feature type="transmembrane region" description="Helical" evidence="1">
    <location>
        <begin position="242"/>
        <end position="258"/>
    </location>
</feature>
<comment type="caution">
    <text evidence="2">The sequence shown here is derived from an EMBL/GenBank/DDBJ whole genome shotgun (WGS) entry which is preliminary data.</text>
</comment>
<gene>
    <name evidence="2" type="ORF">HG543_06950</name>
</gene>
<evidence type="ECO:0000256" key="1">
    <source>
        <dbReference type="SAM" id="Phobius"/>
    </source>
</evidence>
<organism evidence="2 3">
    <name type="scientific">Pyxidicoccus fallax</name>
    <dbReference type="NCBI Taxonomy" id="394095"/>
    <lineage>
        <taxon>Bacteria</taxon>
        <taxon>Pseudomonadati</taxon>
        <taxon>Myxococcota</taxon>
        <taxon>Myxococcia</taxon>
        <taxon>Myxococcales</taxon>
        <taxon>Cystobacterineae</taxon>
        <taxon>Myxococcaceae</taxon>
        <taxon>Pyxidicoccus</taxon>
    </lineage>
</organism>
<feature type="transmembrane region" description="Helical" evidence="1">
    <location>
        <begin position="90"/>
        <end position="111"/>
    </location>
</feature>
<dbReference type="Proteomes" id="UP000518300">
    <property type="component" value="Unassembled WGS sequence"/>
</dbReference>
<keyword evidence="3" id="KW-1185">Reference proteome</keyword>
<protein>
    <submittedName>
        <fullName evidence="2">Uncharacterized protein</fullName>
    </submittedName>
</protein>
<sequence length="618" mass="68424">MSTGLLRKEWREHRGAGLLFLIFYGLLLLLLVTAGDRYATRGSIFELLKLPTVMLSTVGAIFVSHRLVVREYGQRTQLFLEALPLSRARILVTKLVLGAAVLLLPLALTLGMLGSMEAVHKDVTPHSLLPLWLRSATPVLLGWTFFALAGLVGRFRNPLYILLVIGLFAADQLTDFELAKSGPFALLGPDFSFERQRLPWEHLATCWALIAVATGLCFGLVLYRDGTLTELLSQRMSHREKVFVACVLTGLFVVITMMDQAKRRQPFSLRDAARGQVAHSTVQVASGIGFPREDAERMAERLATDLGALSGYLGLERLPAVAVMPIRELDADVFQRAKLEEADGVVVRANLAAPDFDVRAFEAFLFREVLIWASEGVVLREERQWLLDGFTTWWAHRDGEARLSPRAAVASRDDFDTRRWLGTRERLGPCLSGALAALGVQVLRERLGDGDFQSLIQGLLAPPRRTGFWGLAMEPRLGALLSEHGGLTEDELARRWREALRGEREAHAALVESLAALSPALSVVAESEETFRLEHALRGSKNVELPARYALLYGKLTPFGHEVSPDTLSRQDAPSSAPDGARLPRTLVRGERWLFVMQVESAPLGCPVRVLAERRAIP</sequence>
<dbReference type="EMBL" id="JABBJJ010000022">
    <property type="protein sequence ID" value="NMO14597.1"/>
    <property type="molecule type" value="Genomic_DNA"/>
</dbReference>
<keyword evidence="1" id="KW-1133">Transmembrane helix</keyword>
<keyword evidence="1" id="KW-0472">Membrane</keyword>
<dbReference type="AlphaFoldDB" id="A0A848L7R7"/>
<name>A0A848L7R7_9BACT</name>
<feature type="transmembrane region" description="Helical" evidence="1">
    <location>
        <begin position="131"/>
        <end position="152"/>
    </location>
</feature>
<keyword evidence="1" id="KW-0812">Transmembrane</keyword>
<evidence type="ECO:0000313" key="2">
    <source>
        <dbReference type="EMBL" id="NMO14597.1"/>
    </source>
</evidence>
<evidence type="ECO:0000313" key="3">
    <source>
        <dbReference type="Proteomes" id="UP000518300"/>
    </source>
</evidence>
<feature type="transmembrane region" description="Helical" evidence="1">
    <location>
        <begin position="47"/>
        <end position="69"/>
    </location>
</feature>
<reference evidence="2 3" key="1">
    <citation type="submission" date="2020-04" db="EMBL/GenBank/DDBJ databases">
        <title>Draft genome of Pyxidicoccus fallax type strain.</title>
        <authorList>
            <person name="Whitworth D.E."/>
        </authorList>
    </citation>
    <scope>NUCLEOTIDE SEQUENCE [LARGE SCALE GENOMIC DNA]</scope>
    <source>
        <strain evidence="2 3">DSM 14698</strain>
    </source>
</reference>